<feature type="transmembrane region" description="Helical" evidence="1">
    <location>
        <begin position="107"/>
        <end position="128"/>
    </location>
</feature>
<dbReference type="EMBL" id="MAYF01000053">
    <property type="protein sequence ID" value="OCA79768.1"/>
    <property type="molecule type" value="Genomic_DNA"/>
</dbReference>
<evidence type="ECO:0000313" key="5">
    <source>
        <dbReference type="Proteomes" id="UP000184069"/>
    </source>
</evidence>
<dbReference type="Proteomes" id="UP000093508">
    <property type="component" value="Unassembled WGS sequence"/>
</dbReference>
<evidence type="ECO:0008006" key="6">
    <source>
        <dbReference type="Google" id="ProtNLM"/>
    </source>
</evidence>
<keyword evidence="1" id="KW-1133">Transmembrane helix</keyword>
<dbReference type="AlphaFoldDB" id="A0A1M7AZ90"/>
<evidence type="ECO:0000256" key="1">
    <source>
        <dbReference type="SAM" id="Phobius"/>
    </source>
</evidence>
<reference evidence="2 4" key="1">
    <citation type="submission" date="2016-07" db="EMBL/GenBank/DDBJ databases">
        <authorList>
            <person name="Jeong J.-J."/>
            <person name="Kim D.W."/>
            <person name="Sang M.K."/>
            <person name="Choi I.-G."/>
            <person name="Kim K.D."/>
        </authorList>
    </citation>
    <scope>NUCLEOTIDE SEQUENCE [LARGE SCALE GENOMIC DNA]</scope>
    <source>
        <strain evidence="2 4">C-26</strain>
    </source>
</reference>
<keyword evidence="1" id="KW-0472">Membrane</keyword>
<sequence>MSWNIFEILETAADVFSVVATAPVKDSEARIRKKDKKKDKYFTEKVSAGFILASAVLFFVVFHKPLPIGDQTTALIVASLIGTAISSLLFFLLNLMELYYFKSIFKLLLFSCSVIAFFIALVMCVYYKSGVFI</sequence>
<dbReference type="OrthoDB" id="1274473at2"/>
<feature type="transmembrane region" description="Helical" evidence="1">
    <location>
        <begin position="74"/>
        <end position="95"/>
    </location>
</feature>
<organism evidence="3 5">
    <name type="scientific">Chryseobacterium contaminans</name>
    <dbReference type="NCBI Taxonomy" id="1423959"/>
    <lineage>
        <taxon>Bacteria</taxon>
        <taxon>Pseudomonadati</taxon>
        <taxon>Bacteroidota</taxon>
        <taxon>Flavobacteriia</taxon>
        <taxon>Flavobacteriales</taxon>
        <taxon>Weeksellaceae</taxon>
        <taxon>Chryseobacterium group</taxon>
        <taxon>Chryseobacterium</taxon>
    </lineage>
</organism>
<protein>
    <recommendedName>
        <fullName evidence="6">Branched-chain amino acid ABC transporter substrate-binding protein</fullName>
    </recommendedName>
</protein>
<keyword evidence="1" id="KW-0812">Transmembrane</keyword>
<accession>A0A1M7AZ90</accession>
<feature type="transmembrane region" description="Helical" evidence="1">
    <location>
        <begin position="42"/>
        <end position="62"/>
    </location>
</feature>
<evidence type="ECO:0000313" key="2">
    <source>
        <dbReference type="EMBL" id="OCA79768.1"/>
    </source>
</evidence>
<dbReference type="STRING" id="1423959.SAMN05444407_104168"/>
<reference evidence="3 5" key="2">
    <citation type="submission" date="2016-11" db="EMBL/GenBank/DDBJ databases">
        <authorList>
            <person name="Jaros S."/>
            <person name="Januszkiewicz K."/>
            <person name="Wedrychowicz H."/>
        </authorList>
    </citation>
    <scope>NUCLEOTIDE SEQUENCE [LARGE SCALE GENOMIC DNA]</scope>
    <source>
        <strain evidence="3 5">DSM 27621</strain>
    </source>
</reference>
<proteinExistence type="predicted"/>
<evidence type="ECO:0000313" key="3">
    <source>
        <dbReference type="EMBL" id="SHL47926.1"/>
    </source>
</evidence>
<dbReference type="EMBL" id="FRBM01000004">
    <property type="protein sequence ID" value="SHL47926.1"/>
    <property type="molecule type" value="Genomic_DNA"/>
</dbReference>
<keyword evidence="4" id="KW-1185">Reference proteome</keyword>
<dbReference type="Proteomes" id="UP000184069">
    <property type="component" value="Unassembled WGS sequence"/>
</dbReference>
<dbReference type="RefSeq" id="WP_066692651.1">
    <property type="nucleotide sequence ID" value="NZ_FRBM01000004.1"/>
</dbReference>
<evidence type="ECO:0000313" key="4">
    <source>
        <dbReference type="Proteomes" id="UP000093508"/>
    </source>
</evidence>
<gene>
    <name evidence="2" type="ORF">BBH99_17825</name>
    <name evidence="3" type="ORF">SAMN05444407_104168</name>
</gene>
<name>A0A1M7AZ90_9FLAO</name>